<dbReference type="InterPro" id="IPR011990">
    <property type="entry name" value="TPR-like_helical_dom_sf"/>
</dbReference>
<dbReference type="Pfam" id="PF13424">
    <property type="entry name" value="TPR_12"/>
    <property type="match status" value="2"/>
</dbReference>
<dbReference type="EMBL" id="KV423984">
    <property type="protein sequence ID" value="KZT56073.1"/>
    <property type="molecule type" value="Genomic_DNA"/>
</dbReference>
<dbReference type="Gene3D" id="1.25.40.10">
    <property type="entry name" value="Tetratricopeptide repeat domain"/>
    <property type="match status" value="1"/>
</dbReference>
<accession>A0A165F2V7</accession>
<keyword evidence="2" id="KW-1185">Reference proteome</keyword>
<reference evidence="1 2" key="1">
    <citation type="journal article" date="2016" name="Mol. Biol. Evol.">
        <title>Comparative Genomics of Early-Diverging Mushroom-Forming Fungi Provides Insights into the Origins of Lignocellulose Decay Capabilities.</title>
        <authorList>
            <person name="Nagy L.G."/>
            <person name="Riley R."/>
            <person name="Tritt A."/>
            <person name="Adam C."/>
            <person name="Daum C."/>
            <person name="Floudas D."/>
            <person name="Sun H."/>
            <person name="Yadav J.S."/>
            <person name="Pangilinan J."/>
            <person name="Larsson K.H."/>
            <person name="Matsuura K."/>
            <person name="Barry K."/>
            <person name="Labutti K."/>
            <person name="Kuo R."/>
            <person name="Ohm R.A."/>
            <person name="Bhattacharya S.S."/>
            <person name="Shirouzu T."/>
            <person name="Yoshinaga Y."/>
            <person name="Martin F.M."/>
            <person name="Grigoriev I.V."/>
            <person name="Hibbett D.S."/>
        </authorList>
    </citation>
    <scope>NUCLEOTIDE SEQUENCE [LARGE SCALE GENOMIC DNA]</scope>
    <source>
        <strain evidence="1 2">HHB12733</strain>
    </source>
</reference>
<evidence type="ECO:0000313" key="1">
    <source>
        <dbReference type="EMBL" id="KZT56073.1"/>
    </source>
</evidence>
<protein>
    <submittedName>
        <fullName evidence="1">TPR-like protein</fullName>
    </submittedName>
</protein>
<organism evidence="1 2">
    <name type="scientific">Calocera cornea HHB12733</name>
    <dbReference type="NCBI Taxonomy" id="1353952"/>
    <lineage>
        <taxon>Eukaryota</taxon>
        <taxon>Fungi</taxon>
        <taxon>Dikarya</taxon>
        <taxon>Basidiomycota</taxon>
        <taxon>Agaricomycotina</taxon>
        <taxon>Dacrymycetes</taxon>
        <taxon>Dacrymycetales</taxon>
        <taxon>Dacrymycetaceae</taxon>
        <taxon>Calocera</taxon>
    </lineage>
</organism>
<dbReference type="PANTHER" id="PTHR47691:SF3">
    <property type="entry name" value="HTH-TYPE TRANSCRIPTIONAL REGULATOR RV0890C-RELATED"/>
    <property type="match status" value="1"/>
</dbReference>
<dbReference type="OrthoDB" id="431454at2759"/>
<dbReference type="STRING" id="1353952.A0A165F2V7"/>
<dbReference type="PANTHER" id="PTHR47691">
    <property type="entry name" value="REGULATOR-RELATED"/>
    <property type="match status" value="1"/>
</dbReference>
<dbReference type="InterPro" id="IPR027417">
    <property type="entry name" value="P-loop_NTPase"/>
</dbReference>
<evidence type="ECO:0000313" key="2">
    <source>
        <dbReference type="Proteomes" id="UP000076842"/>
    </source>
</evidence>
<dbReference type="Proteomes" id="UP000076842">
    <property type="component" value="Unassembled WGS sequence"/>
</dbReference>
<dbReference type="InParanoid" id="A0A165F2V7"/>
<sequence length="685" mass="74856">MDIPALPLAFHGRDEVVALITALLVREQPSRIPILGPGGMGKTAVATVALHDPAVVQKYGRHILFISCESIQTEDGILAALAVSLQFTTSGGPAARQAVHERLKAMGCVLLVIDNLETALQSTDSDRVEQLIARLSDLPHLSIVITMRGNLPPDGVMWDRVDPLGKLSPSAARQIWMAIAGKEDDKLEELLAHLDGLPLAIRLMALQSKAVKNFTPRLLLAKYEKETTRILKTTGSGRLKSVDVSIRVSLESETMQDEPYAKGLLGVLSMLPDGAHEDALAEMAPSLEESLTNATSVLLRVGLAYEERNRIRVLSPVRDFVLRQAPPSEQCAEDLRLYVIQFAEDQLNLRLGWTMENVEAGIAEFGNISSVLLQAWRNGSMAHQHTRLLEATSYVGQFSYLTSYGDALPILRMARLSLSTGSLLGVAQCARIMGEILRIQGQYDAAATAERDAKVLFENAGDRHGVALCTRTLGDILLIQTRYDEAATTLREAKVAFAAVGDQHREAQCSQSLGDLLRMRGRYDEAALVLRETQASFAHIGDRLGMAQCLRSLGEVRMMQARYDEATALIQEAKVVCTDIGHRSGVAQCAQRVGVILRDQQRYPESVSSSKEALSIFRSIGHRDGAARCNESLGKAYREQGQTEYARAAFLEAKQAYDELGLRSDSEDCVQALAELGAGDDMARE</sequence>
<name>A0A165F2V7_9BASI</name>
<dbReference type="AlphaFoldDB" id="A0A165F2V7"/>
<dbReference type="SUPFAM" id="SSF52540">
    <property type="entry name" value="P-loop containing nucleoside triphosphate hydrolases"/>
    <property type="match status" value="1"/>
</dbReference>
<gene>
    <name evidence="1" type="ORF">CALCODRAFT_497881</name>
</gene>
<dbReference type="Gene3D" id="3.40.50.300">
    <property type="entry name" value="P-loop containing nucleotide triphosphate hydrolases"/>
    <property type="match status" value="1"/>
</dbReference>
<dbReference type="SUPFAM" id="SSF48452">
    <property type="entry name" value="TPR-like"/>
    <property type="match status" value="2"/>
</dbReference>
<proteinExistence type="predicted"/>